<dbReference type="InterPro" id="IPR029055">
    <property type="entry name" value="Ntn_hydrolases_N"/>
</dbReference>
<sequence>MRVWSWYYVDSEGARLKGSSRFCSSLYAYGILDEGYKFNMSVEEAAELAWRAFITQYSVTELVVAVFLVIC</sequence>
<evidence type="ECO:0000313" key="2">
    <source>
        <dbReference type="EMBL" id="VAH08071.1"/>
    </source>
</evidence>
<evidence type="ECO:0000313" key="3">
    <source>
        <dbReference type="Proteomes" id="UP000324705"/>
    </source>
</evidence>
<gene>
    <name evidence="2" type="ORF">TRITD_1Av1G175830</name>
</gene>
<dbReference type="EMBL" id="LT934111">
    <property type="protein sequence ID" value="VAH08071.1"/>
    <property type="molecule type" value="Genomic_DNA"/>
</dbReference>
<protein>
    <submittedName>
        <fullName evidence="2">Uncharacterized protein</fullName>
    </submittedName>
</protein>
<dbReference type="Gene3D" id="3.60.20.10">
    <property type="entry name" value="Glutamine Phosphoribosylpyrophosphate, subunit 1, domain 1"/>
    <property type="match status" value="1"/>
</dbReference>
<accession>A0A9R0QEF2</accession>
<name>A0A9R0QEF2_TRITD</name>
<keyword evidence="1" id="KW-0812">Transmembrane</keyword>
<feature type="transmembrane region" description="Helical" evidence="1">
    <location>
        <begin position="48"/>
        <end position="70"/>
    </location>
</feature>
<keyword evidence="3" id="KW-1185">Reference proteome</keyword>
<proteinExistence type="predicted"/>
<dbReference type="SUPFAM" id="SSF56235">
    <property type="entry name" value="N-terminal nucleophile aminohydrolases (Ntn hydrolases)"/>
    <property type="match status" value="1"/>
</dbReference>
<evidence type="ECO:0000256" key="1">
    <source>
        <dbReference type="SAM" id="Phobius"/>
    </source>
</evidence>
<dbReference type="Proteomes" id="UP000324705">
    <property type="component" value="Chromosome 1A"/>
</dbReference>
<reference evidence="2 3" key="1">
    <citation type="submission" date="2017-09" db="EMBL/GenBank/DDBJ databases">
        <authorList>
            <consortium name="International Durum Wheat Genome Sequencing Consortium (IDWGSC)"/>
            <person name="Milanesi L."/>
        </authorList>
    </citation>
    <scope>NUCLEOTIDE SEQUENCE [LARGE SCALE GENOMIC DNA]</scope>
    <source>
        <strain evidence="3">cv. Svevo</strain>
    </source>
</reference>
<organism evidence="2 3">
    <name type="scientific">Triticum turgidum subsp. durum</name>
    <name type="common">Durum wheat</name>
    <name type="synonym">Triticum durum</name>
    <dbReference type="NCBI Taxonomy" id="4567"/>
    <lineage>
        <taxon>Eukaryota</taxon>
        <taxon>Viridiplantae</taxon>
        <taxon>Streptophyta</taxon>
        <taxon>Embryophyta</taxon>
        <taxon>Tracheophyta</taxon>
        <taxon>Spermatophyta</taxon>
        <taxon>Magnoliopsida</taxon>
        <taxon>Liliopsida</taxon>
        <taxon>Poales</taxon>
        <taxon>Poaceae</taxon>
        <taxon>BOP clade</taxon>
        <taxon>Pooideae</taxon>
        <taxon>Triticodae</taxon>
        <taxon>Triticeae</taxon>
        <taxon>Triticinae</taxon>
        <taxon>Triticum</taxon>
    </lineage>
</organism>
<keyword evidence="1" id="KW-0472">Membrane</keyword>
<dbReference type="Gramene" id="TRITD1Av1G175830.2">
    <property type="protein sequence ID" value="TRITD1Av1G175830.2"/>
    <property type="gene ID" value="TRITD1Av1G175830"/>
</dbReference>
<dbReference type="AlphaFoldDB" id="A0A9R0QEF2"/>
<keyword evidence="1" id="KW-1133">Transmembrane helix</keyword>